<feature type="domain" description="RanBP2-type" evidence="6">
    <location>
        <begin position="496"/>
        <end position="525"/>
    </location>
</feature>
<sequence>MSGEWVLVNQNGAERAKAIPLIPPKPRKLKSPNSGMSKPTKRPNGVNVGADTDTNSEESFEARFPSVAAWESDWESNPHHFEDGGEGVTFAESREDRSTSGSSSGNGVIKDRHLSDVSATSAVSAASGARALASHDRYLTAPPIHAYPPPQPTPPHQTAATPTNPIPHRGAWEPRPALRLTTPPVPAPPHLTTAFPPTPQPVSPSPATPATRAKRPPETPKRSPTSPGTYTSWTRAVSIGSDVLPGPPPPTPTDGPPSCPHPQGVHPPQVPLSEIHLPTYAQPAPTEADAAPVHDLVASFEAMSLKGAAFDPFSRSTTDRAPASGTSPAFQLTPPPTAGLRPPDPPTPSLVPLEASADVSLWGSPGLALGSSPSPSPMLVPPSTPLRAPSSYSQRSASFPSPSPGPDRPTISRSARTTPFQSPFVSSPNSPFFGPHAPALPRPSAEIRNNPSPGLSPWCPAPDSPPLDPIPLPRTWRCSICTLSNTNTTCEACGAVAPQWTCPQCTLHNDHHAVECGACGAANTLLTRPVSPQQLSPTSPLSPLSPLCRTQAKRVEPIEGVGLGIRRGDTDRDIPSAATPNHGSWMCPLCTYGNEPVDKCEMCNTPRP</sequence>
<feature type="compositionally biased region" description="Low complexity" evidence="5">
    <location>
        <begin position="116"/>
        <end position="132"/>
    </location>
</feature>
<dbReference type="Proteomes" id="UP000053611">
    <property type="component" value="Unassembled WGS sequence"/>
</dbReference>
<feature type="region of interest" description="Disordered" evidence="5">
    <location>
        <begin position="17"/>
        <end position="61"/>
    </location>
</feature>
<feature type="compositionally biased region" description="Polar residues" evidence="5">
    <location>
        <begin position="222"/>
        <end position="235"/>
    </location>
</feature>
<organism evidence="7 8">
    <name type="scientific">Cutaneotrichosporon oleaginosum</name>
    <dbReference type="NCBI Taxonomy" id="879819"/>
    <lineage>
        <taxon>Eukaryota</taxon>
        <taxon>Fungi</taxon>
        <taxon>Dikarya</taxon>
        <taxon>Basidiomycota</taxon>
        <taxon>Agaricomycotina</taxon>
        <taxon>Tremellomycetes</taxon>
        <taxon>Trichosporonales</taxon>
        <taxon>Trichosporonaceae</taxon>
        <taxon>Cutaneotrichosporon</taxon>
    </lineage>
</organism>
<dbReference type="AlphaFoldDB" id="A0A0J0XE18"/>
<dbReference type="OrthoDB" id="424753at2759"/>
<evidence type="ECO:0000256" key="3">
    <source>
        <dbReference type="ARBA" id="ARBA00022833"/>
    </source>
</evidence>
<dbReference type="InterPro" id="IPR001876">
    <property type="entry name" value="Znf_RanBP2"/>
</dbReference>
<dbReference type="STRING" id="879819.A0A0J0XE18"/>
<dbReference type="GeneID" id="28987594"/>
<feature type="compositionally biased region" description="Low complexity" evidence="5">
    <location>
        <begin position="360"/>
        <end position="373"/>
    </location>
</feature>
<feature type="compositionally biased region" description="Pro residues" evidence="5">
    <location>
        <begin position="374"/>
        <end position="384"/>
    </location>
</feature>
<evidence type="ECO:0000256" key="4">
    <source>
        <dbReference type="PROSITE-ProRule" id="PRU00322"/>
    </source>
</evidence>
<feature type="compositionally biased region" description="Polar residues" evidence="5">
    <location>
        <begin position="390"/>
        <end position="400"/>
    </location>
</feature>
<keyword evidence="1" id="KW-0479">Metal-binding</keyword>
<accession>A0A0J0XE18</accession>
<evidence type="ECO:0000256" key="2">
    <source>
        <dbReference type="ARBA" id="ARBA00022771"/>
    </source>
</evidence>
<feature type="region of interest" description="Disordered" evidence="5">
    <location>
        <begin position="312"/>
        <end position="458"/>
    </location>
</feature>
<dbReference type="Gene3D" id="4.10.1060.10">
    <property type="entry name" value="Zinc finger, RanBP2-type"/>
    <property type="match status" value="2"/>
</dbReference>
<feature type="compositionally biased region" description="Pro residues" evidence="5">
    <location>
        <begin position="245"/>
        <end position="260"/>
    </location>
</feature>
<evidence type="ECO:0000256" key="1">
    <source>
        <dbReference type="ARBA" id="ARBA00022723"/>
    </source>
</evidence>
<name>A0A0J0XE18_9TREE</name>
<dbReference type="GO" id="GO:0008270">
    <property type="term" value="F:zinc ion binding"/>
    <property type="evidence" value="ECO:0007669"/>
    <property type="project" value="UniProtKB-KW"/>
</dbReference>
<keyword evidence="3" id="KW-0862">Zinc</keyword>
<feature type="compositionally biased region" description="Pro residues" evidence="5">
    <location>
        <begin position="145"/>
        <end position="155"/>
    </location>
</feature>
<feature type="compositionally biased region" description="Pro residues" evidence="5">
    <location>
        <begin position="196"/>
        <end position="207"/>
    </location>
</feature>
<gene>
    <name evidence="7" type="ORF">CC85DRAFT_330896</name>
</gene>
<keyword evidence="8" id="KW-1185">Reference proteome</keyword>
<dbReference type="InterPro" id="IPR036443">
    <property type="entry name" value="Znf_RanBP2_sf"/>
</dbReference>
<evidence type="ECO:0000313" key="8">
    <source>
        <dbReference type="Proteomes" id="UP000053611"/>
    </source>
</evidence>
<dbReference type="PROSITE" id="PS50199">
    <property type="entry name" value="ZF_RANBP2_2"/>
    <property type="match status" value="1"/>
</dbReference>
<proteinExistence type="predicted"/>
<dbReference type="Pfam" id="PF00641">
    <property type="entry name" value="Zn_ribbon_RanBP"/>
    <property type="match status" value="2"/>
</dbReference>
<reference evidence="7 8" key="1">
    <citation type="submission" date="2015-03" db="EMBL/GenBank/DDBJ databases">
        <title>Genomics and transcriptomics of the oil-accumulating basidiomycete yeast T. oleaginosus allow insights into substrate utilization and the diverse evolutionary trajectories of mating systems in fungi.</title>
        <authorList>
            <consortium name="DOE Joint Genome Institute"/>
            <person name="Kourist R."/>
            <person name="Kracht O."/>
            <person name="Bracharz F."/>
            <person name="Lipzen A."/>
            <person name="Nolan M."/>
            <person name="Ohm R."/>
            <person name="Grigoriev I."/>
            <person name="Sun S."/>
            <person name="Heitman J."/>
            <person name="Bruck T."/>
            <person name="Nowrousian M."/>
        </authorList>
    </citation>
    <scope>NUCLEOTIDE SEQUENCE [LARGE SCALE GENOMIC DNA]</scope>
    <source>
        <strain evidence="7 8">IBC0246</strain>
    </source>
</reference>
<feature type="region of interest" description="Disordered" evidence="5">
    <location>
        <begin position="74"/>
        <end position="271"/>
    </location>
</feature>
<protein>
    <recommendedName>
        <fullName evidence="6">RanBP2-type domain-containing protein</fullName>
    </recommendedName>
</protein>
<evidence type="ECO:0000313" key="7">
    <source>
        <dbReference type="EMBL" id="KLT39258.1"/>
    </source>
</evidence>
<keyword evidence="2 4" id="KW-0863">Zinc-finger</keyword>
<feature type="compositionally biased region" description="Low complexity" evidence="5">
    <location>
        <begin position="419"/>
        <end position="433"/>
    </location>
</feature>
<dbReference type="PROSITE" id="PS01358">
    <property type="entry name" value="ZF_RANBP2_1"/>
    <property type="match status" value="1"/>
</dbReference>
<evidence type="ECO:0000256" key="5">
    <source>
        <dbReference type="SAM" id="MobiDB-lite"/>
    </source>
</evidence>
<feature type="compositionally biased region" description="Pro residues" evidence="5">
    <location>
        <begin position="333"/>
        <end position="349"/>
    </location>
</feature>
<dbReference type="SMART" id="SM00547">
    <property type="entry name" value="ZnF_RBZ"/>
    <property type="match status" value="3"/>
</dbReference>
<dbReference type="SUPFAM" id="SSF90209">
    <property type="entry name" value="Ran binding protein zinc finger-like"/>
    <property type="match status" value="1"/>
</dbReference>
<evidence type="ECO:0000259" key="6">
    <source>
        <dbReference type="PROSITE" id="PS50199"/>
    </source>
</evidence>
<dbReference type="EMBL" id="KQ087265">
    <property type="protein sequence ID" value="KLT39258.1"/>
    <property type="molecule type" value="Genomic_DNA"/>
</dbReference>